<dbReference type="InterPro" id="IPR036881">
    <property type="entry name" value="Glyco_hydro_3_C_sf"/>
</dbReference>
<proteinExistence type="inferred from homology"/>
<keyword evidence="2 5" id="KW-0378">Hydrolase</keyword>
<dbReference type="PANTHER" id="PTHR42715">
    <property type="entry name" value="BETA-GLUCOSIDASE"/>
    <property type="match status" value="1"/>
</dbReference>
<dbReference type="Gene3D" id="3.40.50.1700">
    <property type="entry name" value="Glycoside hydrolase family 3 C-terminal domain"/>
    <property type="match status" value="1"/>
</dbReference>
<dbReference type="InterPro" id="IPR036962">
    <property type="entry name" value="Glyco_hydro_3_N_sf"/>
</dbReference>
<dbReference type="Gene3D" id="3.20.20.300">
    <property type="entry name" value="Glycoside hydrolase, family 3, N-terminal domain"/>
    <property type="match status" value="1"/>
</dbReference>
<comment type="similarity">
    <text evidence="1">Belongs to the glycosyl hydrolase 3 family.</text>
</comment>
<dbReference type="Gene3D" id="2.60.40.10">
    <property type="entry name" value="Immunoglobulins"/>
    <property type="match status" value="1"/>
</dbReference>
<accession>A0ABN1UWC8</accession>
<dbReference type="Proteomes" id="UP001501371">
    <property type="component" value="Unassembled WGS sequence"/>
</dbReference>
<sequence length="951" mass="98999">MNDNVTAEPRSDATASRPSEDSPTPPNSSDLPSSATPPNTSTSSGSPNPPDTSDSSDSPNPPDTSDSSDSPNPPDTSDSSDSPDASNPSDSRTSAEPGLVPSERQARRAARVEYLISAMTLEEKLAQLYGLWAGASAEGAEVAPHQHDMDRPPALDELLPHGLGQLTRPFGTVPVDPALGALSLWRTQERIVASNRFGIPAMAHDECLAGFTAWGATTYPVPLSWGASFDPGLVREMARAIGRDMRSVGLHQGLAPVLDVVRDARWGRVEETIGEDPYLVGTVATAYVQGLESAGIVATLKHFAGYSASRAGRNLAPVSMGPRERADVVLPPFEMAVRESGVRSVMHSYTDTDGLPSAADEGLLTGLLRDTWGFEGTVVADYFGVAFLKTLHRVAGDWGEAATAALTAGVDVELPTVKTYGQPLREAVAAGRLSEETVDRALRRVLTQKAELGLLDPDWSPVPPALAEAAPAEPAPAGTPRNATGQETARPETERAAPEPRDPARPEREPRDSAGLDATRLRGTISLDAPAHREISRRLAERSVVLLRNDGTLPLGRPARIALVGPQAETPTAVLGCYSFPVHIGGLHPDTPVGIPLPTLREALTAEFPDSEIVTVAGAGIDTTDTSGFDAAVRAARDADVVIAALGDRAGMFGRGTSGEGCDAESLALPGVQGPLLDALLGTGTPVVVTLLAGRPYVLGAAAAGGATGPAAGAAAAIVQTFFPGQEGTPAVAGVLSGRIDPSGRLPVSVPVLPGAQPSTYLAPPLGRANDVSTIDPTPAFAFGHGLTYTSFAWSDLETDGGLTTGTDGSVRLSFTVRNTGSRPGTEVVQLYLHDPVASVVQPVQRLIGYVRVPLEPGERVTVTITVPADLASFTGRDGRRIVEPGELELRLGASSTDIRLTARAALTGPVRHVDHTRALHARLTVSPPTNVPGPADHTTDHPATDPRAGT</sequence>
<evidence type="ECO:0000256" key="3">
    <source>
        <dbReference type="SAM" id="MobiDB-lite"/>
    </source>
</evidence>
<evidence type="ECO:0000313" key="6">
    <source>
        <dbReference type="Proteomes" id="UP001501371"/>
    </source>
</evidence>
<evidence type="ECO:0000259" key="4">
    <source>
        <dbReference type="SMART" id="SM01217"/>
    </source>
</evidence>
<feature type="region of interest" description="Disordered" evidence="3">
    <location>
        <begin position="925"/>
        <end position="951"/>
    </location>
</feature>
<evidence type="ECO:0000313" key="5">
    <source>
        <dbReference type="EMBL" id="GAA1170061.1"/>
    </source>
</evidence>
<dbReference type="Pfam" id="PF00933">
    <property type="entry name" value="Glyco_hydro_3"/>
    <property type="match status" value="1"/>
</dbReference>
<feature type="compositionally biased region" description="Low complexity" evidence="3">
    <location>
        <begin position="465"/>
        <end position="476"/>
    </location>
</feature>
<dbReference type="Pfam" id="PF14310">
    <property type="entry name" value="Fn3-like"/>
    <property type="match status" value="1"/>
</dbReference>
<evidence type="ECO:0000256" key="2">
    <source>
        <dbReference type="ARBA" id="ARBA00022801"/>
    </source>
</evidence>
<reference evidence="5 6" key="1">
    <citation type="journal article" date="2019" name="Int. J. Syst. Evol. Microbiol.">
        <title>The Global Catalogue of Microorganisms (GCM) 10K type strain sequencing project: providing services to taxonomists for standard genome sequencing and annotation.</title>
        <authorList>
            <consortium name="The Broad Institute Genomics Platform"/>
            <consortium name="The Broad Institute Genome Sequencing Center for Infectious Disease"/>
            <person name="Wu L."/>
            <person name="Ma J."/>
        </authorList>
    </citation>
    <scope>NUCLEOTIDE SEQUENCE [LARGE SCALE GENOMIC DNA]</scope>
    <source>
        <strain evidence="5 6">JCM 12696</strain>
    </source>
</reference>
<dbReference type="InterPro" id="IPR001764">
    <property type="entry name" value="Glyco_hydro_3_N"/>
</dbReference>
<protein>
    <submittedName>
        <fullName evidence="5">Glycoside hydrolase family 3 N-terminal domain-containing protein</fullName>
    </submittedName>
</protein>
<dbReference type="InterPro" id="IPR026891">
    <property type="entry name" value="Fn3-like"/>
</dbReference>
<dbReference type="InterPro" id="IPR050288">
    <property type="entry name" value="Cellulose_deg_GH3"/>
</dbReference>
<feature type="domain" description="Fibronectin type III-like" evidence="4">
    <location>
        <begin position="827"/>
        <end position="896"/>
    </location>
</feature>
<dbReference type="InterPro" id="IPR017853">
    <property type="entry name" value="GH"/>
</dbReference>
<comment type="caution">
    <text evidence="5">The sequence shown here is derived from an EMBL/GenBank/DDBJ whole genome shotgun (WGS) entry which is preliminary data.</text>
</comment>
<dbReference type="PANTHER" id="PTHR42715:SF10">
    <property type="entry name" value="BETA-GLUCOSIDASE"/>
    <property type="match status" value="1"/>
</dbReference>
<evidence type="ECO:0000256" key="1">
    <source>
        <dbReference type="ARBA" id="ARBA00005336"/>
    </source>
</evidence>
<keyword evidence="6" id="KW-1185">Reference proteome</keyword>
<organism evidence="5 6">
    <name type="scientific">Streptomyces hebeiensis</name>
    <dbReference type="NCBI Taxonomy" id="229486"/>
    <lineage>
        <taxon>Bacteria</taxon>
        <taxon>Bacillati</taxon>
        <taxon>Actinomycetota</taxon>
        <taxon>Actinomycetes</taxon>
        <taxon>Kitasatosporales</taxon>
        <taxon>Streptomycetaceae</taxon>
        <taxon>Streptomyces</taxon>
    </lineage>
</organism>
<dbReference type="SUPFAM" id="SSF51445">
    <property type="entry name" value="(Trans)glycosidases"/>
    <property type="match status" value="1"/>
</dbReference>
<dbReference type="GO" id="GO:0016787">
    <property type="term" value="F:hydrolase activity"/>
    <property type="evidence" value="ECO:0007669"/>
    <property type="project" value="UniProtKB-KW"/>
</dbReference>
<name>A0ABN1UWC8_9ACTN</name>
<feature type="region of interest" description="Disordered" evidence="3">
    <location>
        <begin position="1"/>
        <end position="106"/>
    </location>
</feature>
<gene>
    <name evidence="5" type="ORF">GCM10009654_29170</name>
</gene>
<feature type="region of interest" description="Disordered" evidence="3">
    <location>
        <begin position="457"/>
        <end position="523"/>
    </location>
</feature>
<dbReference type="EMBL" id="BAAAKV010000023">
    <property type="protein sequence ID" value="GAA1170061.1"/>
    <property type="molecule type" value="Genomic_DNA"/>
</dbReference>
<dbReference type="PRINTS" id="PR00133">
    <property type="entry name" value="GLHYDRLASE3"/>
</dbReference>
<dbReference type="SMART" id="SM01217">
    <property type="entry name" value="Fn3_like"/>
    <property type="match status" value="1"/>
</dbReference>
<feature type="compositionally biased region" description="Basic and acidic residues" evidence="3">
    <location>
        <begin position="489"/>
        <end position="514"/>
    </location>
</feature>
<dbReference type="InterPro" id="IPR002772">
    <property type="entry name" value="Glyco_hydro_3_C"/>
</dbReference>
<dbReference type="Pfam" id="PF01915">
    <property type="entry name" value="Glyco_hydro_3_C"/>
    <property type="match status" value="1"/>
</dbReference>
<feature type="compositionally biased region" description="Low complexity" evidence="3">
    <location>
        <begin position="32"/>
        <end position="91"/>
    </location>
</feature>
<dbReference type="InterPro" id="IPR013783">
    <property type="entry name" value="Ig-like_fold"/>
</dbReference>
<dbReference type="SUPFAM" id="SSF52279">
    <property type="entry name" value="Beta-D-glucan exohydrolase, C-terminal domain"/>
    <property type="match status" value="1"/>
</dbReference>